<organism evidence="3 4">
    <name type="scientific">Leptotrichia wadei</name>
    <dbReference type="NCBI Taxonomy" id="157687"/>
    <lineage>
        <taxon>Bacteria</taxon>
        <taxon>Fusobacteriati</taxon>
        <taxon>Fusobacteriota</taxon>
        <taxon>Fusobacteriia</taxon>
        <taxon>Fusobacteriales</taxon>
        <taxon>Leptotrichiaceae</taxon>
        <taxon>Leptotrichia</taxon>
    </lineage>
</organism>
<dbReference type="Pfam" id="PF07007">
    <property type="entry name" value="LprI"/>
    <property type="match status" value="1"/>
</dbReference>
<reference evidence="3 4" key="1">
    <citation type="submission" date="2019-07" db="EMBL/GenBank/DDBJ databases">
        <title>Complete Genome Sequence of Leptotrichia wadei Strain JMUB3934.</title>
        <authorList>
            <person name="Watanabe S."/>
            <person name="Cui L."/>
        </authorList>
    </citation>
    <scope>NUCLEOTIDE SEQUENCE [LARGE SCALE GENOMIC DNA]</scope>
    <source>
        <strain evidence="3 4">JMUB3934</strain>
    </source>
</reference>
<proteinExistence type="predicted"/>
<dbReference type="Proteomes" id="UP000321501">
    <property type="component" value="Chromosome"/>
</dbReference>
<dbReference type="PANTHER" id="PTHR39176">
    <property type="entry name" value="PERIPLASMIC PROTEIN-RELATED"/>
    <property type="match status" value="1"/>
</dbReference>
<evidence type="ECO:0000313" key="3">
    <source>
        <dbReference type="EMBL" id="BBM49042.1"/>
    </source>
</evidence>
<gene>
    <name evidence="3" type="ORF">JMUB3934_0324</name>
</gene>
<dbReference type="PANTHER" id="PTHR39176:SF1">
    <property type="entry name" value="PERIPLASMIC PROTEIN"/>
    <property type="match status" value="1"/>
</dbReference>
<evidence type="ECO:0000313" key="4">
    <source>
        <dbReference type="Proteomes" id="UP000321501"/>
    </source>
</evidence>
<dbReference type="AlphaFoldDB" id="A0A510KBJ0"/>
<dbReference type="EMBL" id="AP019835">
    <property type="protein sequence ID" value="BBM49042.1"/>
    <property type="molecule type" value="Genomic_DNA"/>
</dbReference>
<feature type="domain" description="Lysozyme inhibitor LprI-like N-terminal" evidence="2">
    <location>
        <begin position="42"/>
        <end position="125"/>
    </location>
</feature>
<dbReference type="InterPro" id="IPR009739">
    <property type="entry name" value="LprI-like_N"/>
</dbReference>
<keyword evidence="1" id="KW-0732">Signal</keyword>
<feature type="chain" id="PRO_5021726148" description="Lysozyme inhibitor LprI-like N-terminal domain-containing protein" evidence="1">
    <location>
        <begin position="19"/>
        <end position="134"/>
    </location>
</feature>
<protein>
    <recommendedName>
        <fullName evidence="2">Lysozyme inhibitor LprI-like N-terminal domain-containing protein</fullName>
    </recommendedName>
</protein>
<accession>A0A510KBJ0</accession>
<dbReference type="RefSeq" id="WP_146963579.1">
    <property type="nucleotide sequence ID" value="NZ_AP019835.1"/>
</dbReference>
<evidence type="ECO:0000256" key="1">
    <source>
        <dbReference type="SAM" id="SignalP"/>
    </source>
</evidence>
<feature type="signal peptide" evidence="1">
    <location>
        <begin position="1"/>
        <end position="18"/>
    </location>
</feature>
<evidence type="ECO:0000259" key="2">
    <source>
        <dbReference type="Pfam" id="PF07007"/>
    </source>
</evidence>
<name>A0A510KBJ0_9FUSO</name>
<sequence length="134" mass="15181">MKKILLLGMLLAGAIVFAGKYEDEMTERMKVAEEKFQPALNSGVTADMNDATQKLGKLWETEMRKIYDLLLSELPEKEKVELQEEQEKWAKKIKDEIVKSKGGTTGTFNVLGTALGNTEKRALELAKRYDKLNK</sequence>